<keyword evidence="2" id="KW-1185">Reference proteome</keyword>
<dbReference type="Proteomes" id="UP000799757">
    <property type="component" value="Unassembled WGS sequence"/>
</dbReference>
<organism evidence="1 2">
    <name type="scientific">Melanomma pulvis-pyrius CBS 109.77</name>
    <dbReference type="NCBI Taxonomy" id="1314802"/>
    <lineage>
        <taxon>Eukaryota</taxon>
        <taxon>Fungi</taxon>
        <taxon>Dikarya</taxon>
        <taxon>Ascomycota</taxon>
        <taxon>Pezizomycotina</taxon>
        <taxon>Dothideomycetes</taxon>
        <taxon>Pleosporomycetidae</taxon>
        <taxon>Pleosporales</taxon>
        <taxon>Melanommataceae</taxon>
        <taxon>Melanomma</taxon>
    </lineage>
</organism>
<evidence type="ECO:0000313" key="2">
    <source>
        <dbReference type="Proteomes" id="UP000799757"/>
    </source>
</evidence>
<dbReference type="EMBL" id="MU002041">
    <property type="protein sequence ID" value="KAF2791025.1"/>
    <property type="molecule type" value="Genomic_DNA"/>
</dbReference>
<sequence>MYDSNKEHLTVQLSASTRPASCLSSASASTPEPRRINRLHKTFRLSPCAPESREWWMNAPPHSALPCHARQQWLAHLINAPLSCQLGEETARQSTIDTEMRAVSIGAGGQSIRQGARPSMNGVGNRNVPACELQMQDAAQVRSDASRRLRR</sequence>
<protein>
    <submittedName>
        <fullName evidence="1">Uncharacterized protein</fullName>
    </submittedName>
</protein>
<reference evidence="1" key="1">
    <citation type="journal article" date="2020" name="Stud. Mycol.">
        <title>101 Dothideomycetes genomes: a test case for predicting lifestyles and emergence of pathogens.</title>
        <authorList>
            <person name="Haridas S."/>
            <person name="Albert R."/>
            <person name="Binder M."/>
            <person name="Bloem J."/>
            <person name="Labutti K."/>
            <person name="Salamov A."/>
            <person name="Andreopoulos B."/>
            <person name="Baker S."/>
            <person name="Barry K."/>
            <person name="Bills G."/>
            <person name="Bluhm B."/>
            <person name="Cannon C."/>
            <person name="Castanera R."/>
            <person name="Culley D."/>
            <person name="Daum C."/>
            <person name="Ezra D."/>
            <person name="Gonzalez J."/>
            <person name="Henrissat B."/>
            <person name="Kuo A."/>
            <person name="Liang C."/>
            <person name="Lipzen A."/>
            <person name="Lutzoni F."/>
            <person name="Magnuson J."/>
            <person name="Mondo S."/>
            <person name="Nolan M."/>
            <person name="Ohm R."/>
            <person name="Pangilinan J."/>
            <person name="Park H.-J."/>
            <person name="Ramirez L."/>
            <person name="Alfaro M."/>
            <person name="Sun H."/>
            <person name="Tritt A."/>
            <person name="Yoshinaga Y."/>
            <person name="Zwiers L.-H."/>
            <person name="Turgeon B."/>
            <person name="Goodwin S."/>
            <person name="Spatafora J."/>
            <person name="Crous P."/>
            <person name="Grigoriev I."/>
        </authorList>
    </citation>
    <scope>NUCLEOTIDE SEQUENCE</scope>
    <source>
        <strain evidence="1">CBS 109.77</strain>
    </source>
</reference>
<name>A0A6A6X4I1_9PLEO</name>
<gene>
    <name evidence="1" type="ORF">K505DRAFT_72546</name>
</gene>
<dbReference type="AlphaFoldDB" id="A0A6A6X4I1"/>
<evidence type="ECO:0000313" key="1">
    <source>
        <dbReference type="EMBL" id="KAF2791025.1"/>
    </source>
</evidence>
<proteinExistence type="predicted"/>
<accession>A0A6A6X4I1</accession>